<dbReference type="GO" id="GO:0000428">
    <property type="term" value="C:DNA-directed RNA polymerase complex"/>
    <property type="evidence" value="ECO:0007669"/>
    <property type="project" value="UniProtKB-KW"/>
</dbReference>
<keyword evidence="2" id="KW-0240">DNA-directed RNA polymerase</keyword>
<dbReference type="Gene3D" id="3.10.450.40">
    <property type="match status" value="1"/>
</dbReference>
<accession>A0A1J3I6X2</accession>
<dbReference type="Pfam" id="PF11523">
    <property type="entry name" value="DUF3223"/>
    <property type="match status" value="1"/>
</dbReference>
<dbReference type="InterPro" id="IPR044673">
    <property type="entry name" value="DCL-like"/>
</dbReference>
<feature type="compositionally biased region" description="Basic and acidic residues" evidence="1">
    <location>
        <begin position="196"/>
        <end position="211"/>
    </location>
</feature>
<name>A0A1J3I6X2_NOCCA</name>
<dbReference type="EMBL" id="GEVL01001351">
    <property type="protein sequence ID" value="JAU75990.1"/>
    <property type="molecule type" value="Transcribed_RNA"/>
</dbReference>
<reference evidence="2" key="1">
    <citation type="submission" date="2016-07" db="EMBL/GenBank/DDBJ databases">
        <title>De novo transcriptome assembly of four accessions of the metal hyperaccumulator plant Noccaea caerulescens.</title>
        <authorList>
            <person name="Blande D."/>
            <person name="Halimaa P."/>
            <person name="Tervahauta A.I."/>
            <person name="Aarts M.G."/>
            <person name="Karenlampi S.O."/>
        </authorList>
    </citation>
    <scope>NUCLEOTIDE SEQUENCE</scope>
</reference>
<feature type="region of interest" description="Disordered" evidence="1">
    <location>
        <begin position="186"/>
        <end position="235"/>
    </location>
</feature>
<evidence type="ECO:0000256" key="1">
    <source>
        <dbReference type="SAM" id="MobiDB-lite"/>
    </source>
</evidence>
<dbReference type="GO" id="GO:0009507">
    <property type="term" value="C:chloroplast"/>
    <property type="evidence" value="ECO:0007669"/>
    <property type="project" value="TreeGrafter"/>
</dbReference>
<organism evidence="2">
    <name type="scientific">Noccaea caerulescens</name>
    <name type="common">Alpine penny-cress</name>
    <name type="synonym">Thlaspi caerulescens</name>
    <dbReference type="NCBI Taxonomy" id="107243"/>
    <lineage>
        <taxon>Eukaryota</taxon>
        <taxon>Viridiplantae</taxon>
        <taxon>Streptophyta</taxon>
        <taxon>Embryophyta</taxon>
        <taxon>Tracheophyta</taxon>
        <taxon>Spermatophyta</taxon>
        <taxon>Magnoliopsida</taxon>
        <taxon>eudicotyledons</taxon>
        <taxon>Gunneridae</taxon>
        <taxon>Pentapetalae</taxon>
        <taxon>rosids</taxon>
        <taxon>malvids</taxon>
        <taxon>Brassicales</taxon>
        <taxon>Brassicaceae</taxon>
        <taxon>Coluteocarpeae</taxon>
        <taxon>Noccaea</taxon>
    </lineage>
</organism>
<sequence length="235" mass="26811">MMEILGLHWHAPEAEMKMKRKEASGEIRTRDIHLKAHRVTGNQRETLWGHLELEIKTCLQQQDNGWTCLPPRSMRFSQILSQSLKTVRNIMHHSGYKDGDPISSDDQMFVQEKILKFHPEKEAKLGAGVDFITVDKHTLFQDSRCFFVVSTDGSRQDFSYLKCIKNFLAEKYTSMAEEFNGKYFKKKSLPSGGNQDKNKDATTGETFDRSQETTTEIPGSPSGIGAEETQDQTET</sequence>
<gene>
    <name evidence="2" type="ORF">LE_TR20685_c0_g1_i1_g.66174</name>
</gene>
<dbReference type="PANTHER" id="PTHR33415">
    <property type="entry name" value="PROTEIN EMBRYO DEFECTIVE 514"/>
    <property type="match status" value="1"/>
</dbReference>
<dbReference type="AlphaFoldDB" id="A0A1J3I6X2"/>
<protein>
    <submittedName>
        <fullName evidence="2">DNA-directed RNA polymerase V subunit 1</fullName>
    </submittedName>
</protein>
<evidence type="ECO:0000313" key="2">
    <source>
        <dbReference type="EMBL" id="JAU75990.1"/>
    </source>
</evidence>
<keyword evidence="2" id="KW-0804">Transcription</keyword>
<dbReference type="PANTHER" id="PTHR33415:SF24">
    <property type="entry name" value="DNA-DIRECTED RNA POLYMERASE"/>
    <property type="match status" value="1"/>
</dbReference>
<proteinExistence type="predicted"/>
<dbReference type="GO" id="GO:1901259">
    <property type="term" value="P:chloroplast rRNA processing"/>
    <property type="evidence" value="ECO:0007669"/>
    <property type="project" value="TreeGrafter"/>
</dbReference>
<dbReference type="GO" id="GO:0009658">
    <property type="term" value="P:chloroplast organization"/>
    <property type="evidence" value="ECO:0007669"/>
    <property type="project" value="TreeGrafter"/>
</dbReference>